<protein>
    <submittedName>
        <fullName evidence="1">Uncharacterized protein</fullName>
    </submittedName>
</protein>
<sequence>MRLLVAEGIIEVGVLFMWGGYEGHGLELFHLIVGRDCEDASIYERGLISSGFCFENG</sequence>
<accession>A9NX09</accession>
<proteinExistence type="evidence at transcript level"/>
<reference evidence="1" key="1">
    <citation type="journal article" date="2008" name="BMC Genomics">
        <title>A conifer genomics resource of 200,000 spruce (Picea spp.) ESTs and 6,464 high-quality, sequence-finished full-length cDNAs for Sitka spruce (Picea sitchensis).</title>
        <authorList>
            <person name="Ralph S.G."/>
            <person name="Chun H.J."/>
            <person name="Kolosova N."/>
            <person name="Cooper D."/>
            <person name="Oddy C."/>
            <person name="Ritland C.E."/>
            <person name="Kirkpatrick R."/>
            <person name="Moore R."/>
            <person name="Barber S."/>
            <person name="Holt R.A."/>
            <person name="Jones S.J."/>
            <person name="Marra M.A."/>
            <person name="Douglas C.J."/>
            <person name="Ritland K."/>
            <person name="Bohlmann J."/>
        </authorList>
    </citation>
    <scope>NUCLEOTIDE SEQUENCE</scope>
    <source>
        <tissue evidence="1">Bark</tissue>
    </source>
</reference>
<dbReference type="EMBL" id="EF085874">
    <property type="protein sequence ID" value="ABK25170.1"/>
    <property type="molecule type" value="mRNA"/>
</dbReference>
<evidence type="ECO:0000313" key="1">
    <source>
        <dbReference type="EMBL" id="ABK25170.1"/>
    </source>
</evidence>
<organism evidence="1">
    <name type="scientific">Picea sitchensis</name>
    <name type="common">Sitka spruce</name>
    <name type="synonym">Pinus sitchensis</name>
    <dbReference type="NCBI Taxonomy" id="3332"/>
    <lineage>
        <taxon>Eukaryota</taxon>
        <taxon>Viridiplantae</taxon>
        <taxon>Streptophyta</taxon>
        <taxon>Embryophyta</taxon>
        <taxon>Tracheophyta</taxon>
        <taxon>Spermatophyta</taxon>
        <taxon>Pinopsida</taxon>
        <taxon>Pinidae</taxon>
        <taxon>Conifers I</taxon>
        <taxon>Pinales</taxon>
        <taxon>Pinaceae</taxon>
        <taxon>Picea</taxon>
    </lineage>
</organism>
<name>A9NX09_PICSI</name>
<dbReference type="AlphaFoldDB" id="A9NX09"/>